<accession>X1CKA6</accession>
<organism evidence="1">
    <name type="scientific">marine sediment metagenome</name>
    <dbReference type="NCBI Taxonomy" id="412755"/>
    <lineage>
        <taxon>unclassified sequences</taxon>
        <taxon>metagenomes</taxon>
        <taxon>ecological metagenomes</taxon>
    </lineage>
</organism>
<dbReference type="AlphaFoldDB" id="X1CKA6"/>
<dbReference type="EMBL" id="BART01021142">
    <property type="protein sequence ID" value="GAG96648.1"/>
    <property type="molecule type" value="Genomic_DNA"/>
</dbReference>
<reference evidence="1" key="1">
    <citation type="journal article" date="2014" name="Front. Microbiol.">
        <title>High frequency of phylogenetically diverse reductive dehalogenase-homologous genes in deep subseafloor sedimentary metagenomes.</title>
        <authorList>
            <person name="Kawai M."/>
            <person name="Futagami T."/>
            <person name="Toyoda A."/>
            <person name="Takaki Y."/>
            <person name="Nishi S."/>
            <person name="Hori S."/>
            <person name="Arai W."/>
            <person name="Tsubouchi T."/>
            <person name="Morono Y."/>
            <person name="Uchiyama I."/>
            <person name="Ito T."/>
            <person name="Fujiyama A."/>
            <person name="Inagaki F."/>
            <person name="Takami H."/>
        </authorList>
    </citation>
    <scope>NUCLEOTIDE SEQUENCE</scope>
    <source>
        <strain evidence="1">Expedition CK06-06</strain>
    </source>
</reference>
<evidence type="ECO:0000313" key="1">
    <source>
        <dbReference type="EMBL" id="GAG96648.1"/>
    </source>
</evidence>
<proteinExistence type="predicted"/>
<feature type="non-terminal residue" evidence="1">
    <location>
        <position position="51"/>
    </location>
</feature>
<comment type="caution">
    <text evidence="1">The sequence shown here is derived from an EMBL/GenBank/DDBJ whole genome shotgun (WGS) entry which is preliminary data.</text>
</comment>
<sequence length="51" mass="5892">MNKGSNYSILSIAQNGLRLLQNIRLVLAKVSFEQYKLLFYREALAMVKNQC</sequence>
<protein>
    <submittedName>
        <fullName evidence="1">Uncharacterized protein</fullName>
    </submittedName>
</protein>
<gene>
    <name evidence="1" type="ORF">S01H4_39093</name>
</gene>
<name>X1CKA6_9ZZZZ</name>